<dbReference type="EMBL" id="JADWYR010000001">
    <property type="protein sequence ID" value="MBG9375832.1"/>
    <property type="molecule type" value="Genomic_DNA"/>
</dbReference>
<name>A0A931DZI6_9BACT</name>
<sequence length="98" mass="11449">MKQICFLFFGLLFVAYTAKGQRRNDSIFHAIKVSKEDIKIIPIRVLPGNFYALNVGYFCKKEIQAQKMLKVPFKFRLGSVNYTDALEGKSNSWFYLRQ</sequence>
<dbReference type="Proteomes" id="UP000628448">
    <property type="component" value="Unassembled WGS sequence"/>
</dbReference>
<reference evidence="1" key="1">
    <citation type="submission" date="2020-11" db="EMBL/GenBank/DDBJ databases">
        <title>Bacterial whole genome sequence for Panacibacter sp. DH6.</title>
        <authorList>
            <person name="Le V."/>
            <person name="Ko S."/>
            <person name="Ahn C.-Y."/>
            <person name="Oh H.-M."/>
        </authorList>
    </citation>
    <scope>NUCLEOTIDE SEQUENCE</scope>
    <source>
        <strain evidence="1">DH6</strain>
    </source>
</reference>
<dbReference type="AlphaFoldDB" id="A0A931DZI6"/>
<accession>A0A931DZI6</accession>
<comment type="caution">
    <text evidence="1">The sequence shown here is derived from an EMBL/GenBank/DDBJ whole genome shotgun (WGS) entry which is preliminary data.</text>
</comment>
<evidence type="ECO:0000313" key="1">
    <source>
        <dbReference type="EMBL" id="MBG9375832.1"/>
    </source>
</evidence>
<proteinExistence type="predicted"/>
<protein>
    <submittedName>
        <fullName evidence="1">Uncharacterized protein</fullName>
    </submittedName>
</protein>
<organism evidence="1 2">
    <name type="scientific">Panacibacter microcysteis</name>
    <dbReference type="NCBI Taxonomy" id="2793269"/>
    <lineage>
        <taxon>Bacteria</taxon>
        <taxon>Pseudomonadati</taxon>
        <taxon>Bacteroidota</taxon>
        <taxon>Chitinophagia</taxon>
        <taxon>Chitinophagales</taxon>
        <taxon>Chitinophagaceae</taxon>
        <taxon>Panacibacter</taxon>
    </lineage>
</organism>
<dbReference type="RefSeq" id="WP_196989860.1">
    <property type="nucleotide sequence ID" value="NZ_JADWYR010000001.1"/>
</dbReference>
<gene>
    <name evidence="1" type="ORF">I5907_06270</name>
</gene>
<evidence type="ECO:0000313" key="2">
    <source>
        <dbReference type="Proteomes" id="UP000628448"/>
    </source>
</evidence>
<keyword evidence="2" id="KW-1185">Reference proteome</keyword>